<dbReference type="Pfam" id="PF13456">
    <property type="entry name" value="RVT_3"/>
    <property type="match status" value="1"/>
</dbReference>
<comment type="caution">
    <text evidence="2">The sequence shown here is derived from an EMBL/GenBank/DDBJ whole genome shotgun (WGS) entry which is preliminary data.</text>
</comment>
<dbReference type="InterPro" id="IPR052343">
    <property type="entry name" value="Retrotransposon-Effector_Assoc"/>
</dbReference>
<gene>
    <name evidence="2" type="ORF">J1N35_017610</name>
</gene>
<proteinExistence type="predicted"/>
<name>A0A9D4A5W5_9ROSI</name>
<dbReference type="PANTHER" id="PTHR46890:SF48">
    <property type="entry name" value="RNA-DIRECTED DNA POLYMERASE"/>
    <property type="match status" value="1"/>
</dbReference>
<dbReference type="InterPro" id="IPR002156">
    <property type="entry name" value="RNaseH_domain"/>
</dbReference>
<dbReference type="EMBL" id="JAIQCV010000006">
    <property type="protein sequence ID" value="KAH1090353.1"/>
    <property type="molecule type" value="Genomic_DNA"/>
</dbReference>
<dbReference type="GO" id="GO:0003676">
    <property type="term" value="F:nucleic acid binding"/>
    <property type="evidence" value="ECO:0007669"/>
    <property type="project" value="InterPro"/>
</dbReference>
<organism evidence="2 3">
    <name type="scientific">Gossypium stocksii</name>
    <dbReference type="NCBI Taxonomy" id="47602"/>
    <lineage>
        <taxon>Eukaryota</taxon>
        <taxon>Viridiplantae</taxon>
        <taxon>Streptophyta</taxon>
        <taxon>Embryophyta</taxon>
        <taxon>Tracheophyta</taxon>
        <taxon>Spermatophyta</taxon>
        <taxon>Magnoliopsida</taxon>
        <taxon>eudicotyledons</taxon>
        <taxon>Gunneridae</taxon>
        <taxon>Pentapetalae</taxon>
        <taxon>rosids</taxon>
        <taxon>malvids</taxon>
        <taxon>Malvales</taxon>
        <taxon>Malvaceae</taxon>
        <taxon>Malvoideae</taxon>
        <taxon>Gossypium</taxon>
    </lineage>
</organism>
<evidence type="ECO:0000313" key="2">
    <source>
        <dbReference type="EMBL" id="KAH1090353.1"/>
    </source>
</evidence>
<evidence type="ECO:0000259" key="1">
    <source>
        <dbReference type="Pfam" id="PF13456"/>
    </source>
</evidence>
<feature type="domain" description="RNase H type-1" evidence="1">
    <location>
        <begin position="488"/>
        <end position="561"/>
    </location>
</feature>
<evidence type="ECO:0000313" key="3">
    <source>
        <dbReference type="Proteomes" id="UP000828251"/>
    </source>
</evidence>
<keyword evidence="3" id="KW-1185">Reference proteome</keyword>
<reference evidence="2 3" key="1">
    <citation type="journal article" date="2021" name="Plant Biotechnol. J.">
        <title>Multi-omics assisted identification of the key and species-specific regulatory components of drought-tolerant mechanisms in Gossypium stocksii.</title>
        <authorList>
            <person name="Yu D."/>
            <person name="Ke L."/>
            <person name="Zhang D."/>
            <person name="Wu Y."/>
            <person name="Sun Y."/>
            <person name="Mei J."/>
            <person name="Sun J."/>
            <person name="Sun Y."/>
        </authorList>
    </citation>
    <scope>NUCLEOTIDE SEQUENCE [LARGE SCALE GENOMIC DNA]</scope>
    <source>
        <strain evidence="3">cv. E1</strain>
        <tissue evidence="2">Leaf</tissue>
    </source>
</reference>
<dbReference type="Proteomes" id="UP000828251">
    <property type="component" value="Unassembled WGS sequence"/>
</dbReference>
<protein>
    <recommendedName>
        <fullName evidence="1">RNase H type-1 domain-containing protein</fullName>
    </recommendedName>
</protein>
<dbReference type="AlphaFoldDB" id="A0A9D4A5W5"/>
<accession>A0A9D4A5W5</accession>
<dbReference type="GO" id="GO:0004523">
    <property type="term" value="F:RNA-DNA hybrid ribonuclease activity"/>
    <property type="evidence" value="ECO:0007669"/>
    <property type="project" value="InterPro"/>
</dbReference>
<dbReference type="PANTHER" id="PTHR46890">
    <property type="entry name" value="NON-LTR RETROLELEMENT REVERSE TRANSCRIPTASE-LIKE PROTEIN-RELATED"/>
    <property type="match status" value="1"/>
</dbReference>
<sequence length="579" mass="66827">MVSLGDVQLNLSWKLKKCGIMLMEWSRKNVKNRQIQIEELKQRIGDIMERVDGNDLLNTLCELKEELKSAWEQEDIFWFQRARRDWLMLGDKNTRFFSIKLLFSASRRIKFLELKMGDLWLDDEDMIINKFTAFYDELFNSEDVWWNDELSGVIPMEDTCEMNRLLVAEVTEVVFQMGPYKTFEPDGFSDIFYLQFWDIIEGDAVETVLSFFKEGVKRKELNETKIIVILKTKTFELVSQFNSISLCNFAYKTISKVMVNRMKYILGGVITQNQSVFVVEPEKYLRLSNMVGQRKKMAFQTLKDRLKQKINSWSIRYILQCGKEGLFGGKKVKGREVCIGVAGSHYVHLKKRVSLWTAKGLLLKGLGRRTGDGQNVSISGDADKCGKNLMYSFVYESALGPYNLARLIACALWAIWTSRNRFIHEGEIKSGSQIADYVINLRELDGLNTNLPVRQIHTSRWVALNGLRVKINFDVVFNKHRKESCSGLVALNLGLYLELREVEIKGDSCSVICKLQEEKEDKSEIEAFIKDSKHLSLGFESCVFCYIYLESNKVTHLIATEGLKKRETTYLVNMVTSSA</sequence>